<dbReference type="SUPFAM" id="SSF49482">
    <property type="entry name" value="Aromatic compound dioxygenase"/>
    <property type="match status" value="1"/>
</dbReference>
<dbReference type="GO" id="GO:0018578">
    <property type="term" value="F:protocatechuate 3,4-dioxygenase activity"/>
    <property type="evidence" value="ECO:0007669"/>
    <property type="project" value="UniProtKB-EC"/>
</dbReference>
<dbReference type="PANTHER" id="PTHR33711">
    <property type="entry name" value="DIOXYGENASE, PUTATIVE (AFU_ORTHOLOGUE AFUA_2G02910)-RELATED"/>
    <property type="match status" value="1"/>
</dbReference>
<keyword evidence="6" id="KW-1185">Reference proteome</keyword>
<dbReference type="AlphaFoldDB" id="A0A563E236"/>
<comment type="caution">
    <text evidence="5">The sequence shown here is derived from an EMBL/GenBank/DDBJ whole genome shotgun (WGS) entry which is preliminary data.</text>
</comment>
<sequence>MIRTPTPGQTVGPFFGYALPFEADSQLVPVGHPDAIRLHGTVFDGHGDPVSDALLEVWQLDPDGAAVRQQGSLHRDGYTFTGWGRASTDATGHYAFTTLWPGAEPGKAAFFAITVFARGLLDRLLTRAYIPGDEAALAADPLLSSLPADRRSGLVATPDLEGFRFDVHLQGDRETVFLRYPGDG</sequence>
<dbReference type="InterPro" id="IPR000627">
    <property type="entry name" value="Intradiol_dOase_C"/>
</dbReference>
<reference evidence="5 6" key="2">
    <citation type="submission" date="2019-08" db="EMBL/GenBank/DDBJ databases">
        <title>Jejuicoccus antrihumi gen. nov., sp. nov., a new member of the family Dermacoccaceae isolated from a cave.</title>
        <authorList>
            <person name="Schumann P."/>
            <person name="Kim I.S."/>
        </authorList>
    </citation>
    <scope>NUCLEOTIDE SEQUENCE [LARGE SCALE GENOMIC DNA]</scope>
    <source>
        <strain evidence="5 6">C5-26</strain>
    </source>
</reference>
<evidence type="ECO:0000256" key="3">
    <source>
        <dbReference type="ARBA" id="ARBA00023002"/>
    </source>
</evidence>
<dbReference type="OrthoDB" id="4417174at2"/>
<comment type="similarity">
    <text evidence="1">Belongs to the intradiol ring-cleavage dioxygenase family.</text>
</comment>
<gene>
    <name evidence="5" type="primary">pcaG</name>
    <name evidence="5" type="ORF">FGL98_09085</name>
</gene>
<organism evidence="5 6">
    <name type="scientific">Leekyejoonella antrihumi</name>
    <dbReference type="NCBI Taxonomy" id="1660198"/>
    <lineage>
        <taxon>Bacteria</taxon>
        <taxon>Bacillati</taxon>
        <taxon>Actinomycetota</taxon>
        <taxon>Actinomycetes</taxon>
        <taxon>Micrococcales</taxon>
        <taxon>Dermacoccaceae</taxon>
        <taxon>Leekyejoonella</taxon>
    </lineage>
</organism>
<accession>A0A563E236</accession>
<dbReference type="RefSeq" id="WP_146316451.1">
    <property type="nucleotide sequence ID" value="NZ_VCQV01000010.1"/>
</dbReference>
<dbReference type="NCBIfam" id="TIGR02423">
    <property type="entry name" value="protocat_alph"/>
    <property type="match status" value="1"/>
</dbReference>
<dbReference type="Proteomes" id="UP000320244">
    <property type="component" value="Unassembled WGS sequence"/>
</dbReference>
<dbReference type="Pfam" id="PF00775">
    <property type="entry name" value="Dioxygenase_C"/>
    <property type="match status" value="1"/>
</dbReference>
<evidence type="ECO:0000256" key="1">
    <source>
        <dbReference type="ARBA" id="ARBA00007825"/>
    </source>
</evidence>
<reference evidence="5 6" key="1">
    <citation type="submission" date="2019-05" db="EMBL/GenBank/DDBJ databases">
        <authorList>
            <person name="Lee S.D."/>
        </authorList>
    </citation>
    <scope>NUCLEOTIDE SEQUENCE [LARGE SCALE GENOMIC DNA]</scope>
    <source>
        <strain evidence="5 6">C5-26</strain>
    </source>
</reference>
<keyword evidence="3 5" id="KW-0560">Oxidoreductase</keyword>
<evidence type="ECO:0000259" key="4">
    <source>
        <dbReference type="Pfam" id="PF00775"/>
    </source>
</evidence>
<dbReference type="InterPro" id="IPR015889">
    <property type="entry name" value="Intradiol_dOase_core"/>
</dbReference>
<name>A0A563E236_9MICO</name>
<evidence type="ECO:0000313" key="5">
    <source>
        <dbReference type="EMBL" id="TWP36610.1"/>
    </source>
</evidence>
<feature type="domain" description="Intradiol ring-cleavage dioxygenases" evidence="4">
    <location>
        <begin position="14"/>
        <end position="159"/>
    </location>
</feature>
<dbReference type="InterPro" id="IPR012786">
    <property type="entry name" value="Protocat_dOase_a"/>
</dbReference>
<protein>
    <submittedName>
        <fullName evidence="5">Protocatechuate 3,4-dioxygenase subunit alpha</fullName>
        <ecNumber evidence="5">1.13.11.3</ecNumber>
    </submittedName>
</protein>
<evidence type="ECO:0000313" key="6">
    <source>
        <dbReference type="Proteomes" id="UP000320244"/>
    </source>
</evidence>
<dbReference type="PANTHER" id="PTHR33711:SF9">
    <property type="entry name" value="PROTOCATECHUATE 3,4-DIOXYGENASE ALPHA CHAIN"/>
    <property type="match status" value="1"/>
</dbReference>
<dbReference type="InterPro" id="IPR050770">
    <property type="entry name" value="Intradiol_RC_Dioxygenase"/>
</dbReference>
<dbReference type="Gene3D" id="2.60.130.10">
    <property type="entry name" value="Aromatic compound dioxygenase"/>
    <property type="match status" value="1"/>
</dbReference>
<dbReference type="EMBL" id="VCQV01000010">
    <property type="protein sequence ID" value="TWP36610.1"/>
    <property type="molecule type" value="Genomic_DNA"/>
</dbReference>
<proteinExistence type="inferred from homology"/>
<dbReference type="EC" id="1.13.11.3" evidence="5"/>
<evidence type="ECO:0000256" key="2">
    <source>
        <dbReference type="ARBA" id="ARBA00022964"/>
    </source>
</evidence>
<keyword evidence="2 5" id="KW-0223">Dioxygenase</keyword>
<dbReference type="GO" id="GO:0008199">
    <property type="term" value="F:ferric iron binding"/>
    <property type="evidence" value="ECO:0007669"/>
    <property type="project" value="InterPro"/>
</dbReference>